<evidence type="ECO:0000313" key="7">
    <source>
        <dbReference type="EMBL" id="SNR66628.1"/>
    </source>
</evidence>
<dbReference type="GO" id="GO:0055052">
    <property type="term" value="C:ATP-binding cassette (ABC) transporter complex, substrate-binding subunit-containing"/>
    <property type="evidence" value="ECO:0007669"/>
    <property type="project" value="TreeGrafter"/>
</dbReference>
<dbReference type="InterPro" id="IPR017871">
    <property type="entry name" value="ABC_transporter-like_CS"/>
</dbReference>
<evidence type="ECO:0000256" key="1">
    <source>
        <dbReference type="ARBA" id="ARBA00022475"/>
    </source>
</evidence>
<dbReference type="Pfam" id="PF00005">
    <property type="entry name" value="ABC_tran"/>
    <property type="match status" value="1"/>
</dbReference>
<dbReference type="AlphaFoldDB" id="A0A238Y728"/>
<organism evidence="7 8">
    <name type="scientific">Desulfurobacterium atlanticum</name>
    <dbReference type="NCBI Taxonomy" id="240169"/>
    <lineage>
        <taxon>Bacteria</taxon>
        <taxon>Pseudomonadati</taxon>
        <taxon>Aquificota</taxon>
        <taxon>Aquificia</taxon>
        <taxon>Desulfurobacteriales</taxon>
        <taxon>Desulfurobacteriaceae</taxon>
        <taxon>Desulfurobacterium</taxon>
    </lineage>
</organism>
<dbReference type="PROSITE" id="PS00211">
    <property type="entry name" value="ABC_TRANSPORTER_1"/>
    <property type="match status" value="1"/>
</dbReference>
<dbReference type="InterPro" id="IPR047641">
    <property type="entry name" value="ABC_transpr_MalK/UgpC-like"/>
</dbReference>
<protein>
    <submittedName>
        <fullName evidence="7">sn-glycerol 3-phosphate transport system ATP-binding protein</fullName>
    </submittedName>
</protein>
<proteinExistence type="predicted"/>
<dbReference type="PANTHER" id="PTHR43875">
    <property type="entry name" value="MALTODEXTRIN IMPORT ATP-BINDING PROTEIN MSMX"/>
    <property type="match status" value="1"/>
</dbReference>
<keyword evidence="3 7" id="KW-0067">ATP-binding</keyword>
<keyword evidence="5" id="KW-0472">Membrane</keyword>
<dbReference type="PANTHER" id="PTHR43875:SF15">
    <property type="entry name" value="TREHALOSE IMPORT ATP-BINDING PROTEIN SUGC"/>
    <property type="match status" value="1"/>
</dbReference>
<keyword evidence="2" id="KW-0547">Nucleotide-binding</keyword>
<gene>
    <name evidence="7" type="ORF">SAMN06265340_102153</name>
</gene>
<evidence type="ECO:0000259" key="6">
    <source>
        <dbReference type="PROSITE" id="PS50893"/>
    </source>
</evidence>
<sequence>MVFQSYALFPHMNVRENIVFGLKVRKVKKEEIEKRLYTVTKMLKIDKLLDRKPSQLSGGQRQRVALARAIISERPVCLMDEPLSNLDAKLRSAMRKELKSLQQKLNLTVIYVTHDQIEAMSMADEIILINNGKIEQHAEPTTIYENPKTTYVAEFIGTPPMNIFDVKTIESFPFKIPENAVKVGVRPEDISFKEDEIKIGEGEVVFSEYHGSEIIYSVNVKGDLINAKLTEKEFLSGKKVSLYCKKSKLHFFDGKGKKL</sequence>
<dbReference type="InterPro" id="IPR008995">
    <property type="entry name" value="Mo/tungstate-bd_C_term_dom"/>
</dbReference>
<keyword evidence="4" id="KW-1278">Translocase</keyword>
<dbReference type="Gene3D" id="2.40.50.140">
    <property type="entry name" value="Nucleic acid-binding proteins"/>
    <property type="match status" value="1"/>
</dbReference>
<evidence type="ECO:0000256" key="3">
    <source>
        <dbReference type="ARBA" id="ARBA00022840"/>
    </source>
</evidence>
<accession>A0A238Y728</accession>
<dbReference type="InterPro" id="IPR012340">
    <property type="entry name" value="NA-bd_OB-fold"/>
</dbReference>
<evidence type="ECO:0000256" key="2">
    <source>
        <dbReference type="ARBA" id="ARBA00022741"/>
    </source>
</evidence>
<reference evidence="8" key="1">
    <citation type="submission" date="2017-06" db="EMBL/GenBank/DDBJ databases">
        <authorList>
            <person name="Varghese N."/>
            <person name="Submissions S."/>
        </authorList>
    </citation>
    <scope>NUCLEOTIDE SEQUENCE [LARGE SCALE GENOMIC DNA]</scope>
    <source>
        <strain evidence="8">DSM 15668</strain>
    </source>
</reference>
<dbReference type="Proteomes" id="UP000198405">
    <property type="component" value="Unassembled WGS sequence"/>
</dbReference>
<name>A0A238Y728_9BACT</name>
<dbReference type="PROSITE" id="PS50893">
    <property type="entry name" value="ABC_TRANSPORTER_2"/>
    <property type="match status" value="1"/>
</dbReference>
<keyword evidence="1" id="KW-1003">Cell membrane</keyword>
<dbReference type="InterPro" id="IPR003439">
    <property type="entry name" value="ABC_transporter-like_ATP-bd"/>
</dbReference>
<evidence type="ECO:0000256" key="5">
    <source>
        <dbReference type="ARBA" id="ARBA00023136"/>
    </source>
</evidence>
<dbReference type="GO" id="GO:0016887">
    <property type="term" value="F:ATP hydrolysis activity"/>
    <property type="evidence" value="ECO:0007669"/>
    <property type="project" value="InterPro"/>
</dbReference>
<feature type="domain" description="ABC transporter" evidence="6">
    <location>
        <begin position="1"/>
        <end position="156"/>
    </location>
</feature>
<keyword evidence="8" id="KW-1185">Reference proteome</keyword>
<dbReference type="GO" id="GO:0022857">
    <property type="term" value="F:transmembrane transporter activity"/>
    <property type="evidence" value="ECO:0007669"/>
    <property type="project" value="InterPro"/>
</dbReference>
<dbReference type="Gene3D" id="3.40.50.300">
    <property type="entry name" value="P-loop containing nucleotide triphosphate hydrolases"/>
    <property type="match status" value="1"/>
</dbReference>
<dbReference type="GO" id="GO:0005524">
    <property type="term" value="F:ATP binding"/>
    <property type="evidence" value="ECO:0007669"/>
    <property type="project" value="UniProtKB-KW"/>
</dbReference>
<dbReference type="SUPFAM" id="SSF52540">
    <property type="entry name" value="P-loop containing nucleoside triphosphate hydrolases"/>
    <property type="match status" value="1"/>
</dbReference>
<dbReference type="EMBL" id="FZOB01000002">
    <property type="protein sequence ID" value="SNR66628.1"/>
    <property type="molecule type" value="Genomic_DNA"/>
</dbReference>
<dbReference type="Gene3D" id="2.40.50.100">
    <property type="match status" value="2"/>
</dbReference>
<evidence type="ECO:0000256" key="4">
    <source>
        <dbReference type="ARBA" id="ARBA00022967"/>
    </source>
</evidence>
<dbReference type="InterPro" id="IPR027417">
    <property type="entry name" value="P-loop_NTPase"/>
</dbReference>
<evidence type="ECO:0000313" key="8">
    <source>
        <dbReference type="Proteomes" id="UP000198405"/>
    </source>
</evidence>
<dbReference type="SUPFAM" id="SSF50331">
    <property type="entry name" value="MOP-like"/>
    <property type="match status" value="1"/>
</dbReference>